<keyword evidence="2" id="KW-1185">Reference proteome</keyword>
<reference evidence="1 2" key="1">
    <citation type="journal article" date="2018" name="Int. J. Syst. Evol. Microbiol.">
        <title>Mesosutterella multiformis gen. nov., sp. nov., a member of the family Sutterellaceae and Sutterella megalosphaeroides sp. nov., isolated from human faeces.</title>
        <authorList>
            <person name="Sakamoto M."/>
            <person name="Ikeyama N."/>
            <person name="Kunihiro T."/>
            <person name="Iino T."/>
            <person name="Yuki M."/>
            <person name="Ohkuma M."/>
        </authorList>
    </citation>
    <scope>NUCLEOTIDE SEQUENCE [LARGE SCALE GENOMIC DNA]</scope>
    <source>
        <strain evidence="1 2">4NBBH2</strain>
    </source>
</reference>
<name>A0A388SBA5_9BURK</name>
<dbReference type="AlphaFoldDB" id="A0A388SBA5"/>
<gene>
    <name evidence="1" type="ORF">MESMUL_01330</name>
</gene>
<comment type="caution">
    <text evidence="1">The sequence shown here is derived from an EMBL/GenBank/DDBJ whole genome shotgun (WGS) entry which is preliminary data.</text>
</comment>
<organism evidence="1 2">
    <name type="scientific">Mesosutterella multiformis</name>
    <dbReference type="NCBI Taxonomy" id="2259133"/>
    <lineage>
        <taxon>Bacteria</taxon>
        <taxon>Pseudomonadati</taxon>
        <taxon>Pseudomonadota</taxon>
        <taxon>Betaproteobacteria</taxon>
        <taxon>Burkholderiales</taxon>
        <taxon>Sutterellaceae</taxon>
        <taxon>Mesosutterella</taxon>
    </lineage>
</organism>
<evidence type="ECO:0008006" key="3">
    <source>
        <dbReference type="Google" id="ProtNLM"/>
    </source>
</evidence>
<proteinExistence type="predicted"/>
<dbReference type="EMBL" id="BGZJ01000001">
    <property type="protein sequence ID" value="GBO92779.1"/>
    <property type="molecule type" value="Genomic_DNA"/>
</dbReference>
<accession>A0A388SBA5</accession>
<protein>
    <recommendedName>
        <fullName evidence="3">AlpA family phage regulatory protein</fullName>
    </recommendedName>
</protein>
<sequence>MEKPAVIKGTLRTAKGTKRVEVPANWNAGRIALTVYQVAIITGMGVSTVWRRVKLDPEFSRPRVLSPQRTVWFSDEVAEWMNRAPVDFGKGEAFRDTVWRSFTNPRYREELLDYCIRTGVIKPERVEHFLNDIERYRFGSSPS</sequence>
<evidence type="ECO:0000313" key="2">
    <source>
        <dbReference type="Proteomes" id="UP000266091"/>
    </source>
</evidence>
<evidence type="ECO:0000313" key="1">
    <source>
        <dbReference type="EMBL" id="GBO92779.1"/>
    </source>
</evidence>
<dbReference type="OrthoDB" id="8527558at2"/>
<dbReference type="Pfam" id="PF05930">
    <property type="entry name" value="Phage_AlpA"/>
    <property type="match status" value="1"/>
</dbReference>
<dbReference type="RefSeq" id="WP_116269306.1">
    <property type="nucleotide sequence ID" value="NZ_BGZJ01000001.1"/>
</dbReference>
<dbReference type="Proteomes" id="UP000266091">
    <property type="component" value="Unassembled WGS sequence"/>
</dbReference>
<dbReference type="InterPro" id="IPR010260">
    <property type="entry name" value="AlpA"/>
</dbReference>